<gene>
    <name evidence="1" type="ORF">AVDCRST_MAG15-2383</name>
</gene>
<organism evidence="1">
    <name type="scientific">uncultured Rubellimicrobium sp</name>
    <dbReference type="NCBI Taxonomy" id="543078"/>
    <lineage>
        <taxon>Bacteria</taxon>
        <taxon>Pseudomonadati</taxon>
        <taxon>Pseudomonadota</taxon>
        <taxon>Alphaproteobacteria</taxon>
        <taxon>Rhodobacterales</taxon>
        <taxon>Roseobacteraceae</taxon>
        <taxon>Rubellimicrobium</taxon>
        <taxon>environmental samples</taxon>
    </lineage>
</organism>
<proteinExistence type="predicted"/>
<sequence>MLRRHGNAQLSGAWRITPTSSILSSKSSESSEFQDCQFVQCIIRAKAEAQRTVSARRSRFGKSIIRPE</sequence>
<name>A0A6J4PUV6_9RHOB</name>
<dbReference type="AlphaFoldDB" id="A0A6J4PUV6"/>
<dbReference type="EMBL" id="CADCUU010000356">
    <property type="protein sequence ID" value="CAA9424100.1"/>
    <property type="molecule type" value="Genomic_DNA"/>
</dbReference>
<accession>A0A6J4PUV6</accession>
<evidence type="ECO:0000313" key="1">
    <source>
        <dbReference type="EMBL" id="CAA9424100.1"/>
    </source>
</evidence>
<protein>
    <submittedName>
        <fullName evidence="1">Uncharacterized protein</fullName>
    </submittedName>
</protein>
<reference evidence="1" key="1">
    <citation type="submission" date="2020-02" db="EMBL/GenBank/DDBJ databases">
        <authorList>
            <person name="Meier V. D."/>
        </authorList>
    </citation>
    <scope>NUCLEOTIDE SEQUENCE</scope>
    <source>
        <strain evidence="1">AVDCRST_MAG15</strain>
    </source>
</reference>